<evidence type="ECO:0000313" key="2">
    <source>
        <dbReference type="Proteomes" id="UP001458880"/>
    </source>
</evidence>
<dbReference type="AlphaFoldDB" id="A0AAW1J0X4"/>
<reference evidence="1 2" key="1">
    <citation type="journal article" date="2024" name="BMC Genomics">
        <title>De novo assembly and annotation of Popillia japonica's genome with initial clues to its potential as an invasive pest.</title>
        <authorList>
            <person name="Cucini C."/>
            <person name="Boschi S."/>
            <person name="Funari R."/>
            <person name="Cardaioli E."/>
            <person name="Iannotti N."/>
            <person name="Marturano G."/>
            <person name="Paoli F."/>
            <person name="Bruttini M."/>
            <person name="Carapelli A."/>
            <person name="Frati F."/>
            <person name="Nardi F."/>
        </authorList>
    </citation>
    <scope>NUCLEOTIDE SEQUENCE [LARGE SCALE GENOMIC DNA]</scope>
    <source>
        <strain evidence="1">DMR45628</strain>
    </source>
</reference>
<dbReference type="Proteomes" id="UP001458880">
    <property type="component" value="Unassembled WGS sequence"/>
</dbReference>
<protein>
    <submittedName>
        <fullName evidence="1">Uncharacterized protein</fullName>
    </submittedName>
</protein>
<comment type="caution">
    <text evidence="1">The sequence shown here is derived from an EMBL/GenBank/DDBJ whole genome shotgun (WGS) entry which is preliminary data.</text>
</comment>
<dbReference type="EMBL" id="JASPKY010000446">
    <property type="protein sequence ID" value="KAK9696596.1"/>
    <property type="molecule type" value="Genomic_DNA"/>
</dbReference>
<proteinExistence type="predicted"/>
<accession>A0AAW1J0X4</accession>
<name>A0AAW1J0X4_POPJA</name>
<sequence length="91" mass="10097">MALNADAGTLPKGVNWRKKLENGKNKEVKSVMKKKKSLVAKITKAIQKMKTGLVNMRRVSILIGKLKTLTVRVQKRNNRLMALNADAGTLP</sequence>
<evidence type="ECO:0000313" key="1">
    <source>
        <dbReference type="EMBL" id="KAK9696596.1"/>
    </source>
</evidence>
<organism evidence="1 2">
    <name type="scientific">Popillia japonica</name>
    <name type="common">Japanese beetle</name>
    <dbReference type="NCBI Taxonomy" id="7064"/>
    <lineage>
        <taxon>Eukaryota</taxon>
        <taxon>Metazoa</taxon>
        <taxon>Ecdysozoa</taxon>
        <taxon>Arthropoda</taxon>
        <taxon>Hexapoda</taxon>
        <taxon>Insecta</taxon>
        <taxon>Pterygota</taxon>
        <taxon>Neoptera</taxon>
        <taxon>Endopterygota</taxon>
        <taxon>Coleoptera</taxon>
        <taxon>Polyphaga</taxon>
        <taxon>Scarabaeiformia</taxon>
        <taxon>Scarabaeidae</taxon>
        <taxon>Rutelinae</taxon>
        <taxon>Popillia</taxon>
    </lineage>
</organism>
<gene>
    <name evidence="1" type="ORF">QE152_g31490</name>
</gene>
<keyword evidence="2" id="KW-1185">Reference proteome</keyword>